<accession>I3SL81</accession>
<sequence length="118" mass="13574">MLCIRSGHQHSTRLYTTHIPCLQIGKNNDLFALKMFKRDVVDKATAYDSGFRLTNINLFHIKRISLFVFPCSQNLTNPYVKQRRRILNTDTLLGFTIAASWCGLRHCLLCGGRRKCAE</sequence>
<dbReference type="EMBL" id="BT141229">
    <property type="protein sequence ID" value="AFK41023.1"/>
    <property type="molecule type" value="mRNA"/>
</dbReference>
<dbReference type="AlphaFoldDB" id="I3SL81"/>
<protein>
    <submittedName>
        <fullName evidence="1">Uncharacterized protein</fullName>
    </submittedName>
</protein>
<organism evidence="1">
    <name type="scientific">Lotus japonicus</name>
    <name type="common">Lotus corniculatus var. japonicus</name>
    <dbReference type="NCBI Taxonomy" id="34305"/>
    <lineage>
        <taxon>Eukaryota</taxon>
        <taxon>Viridiplantae</taxon>
        <taxon>Streptophyta</taxon>
        <taxon>Embryophyta</taxon>
        <taxon>Tracheophyta</taxon>
        <taxon>Spermatophyta</taxon>
        <taxon>Magnoliopsida</taxon>
        <taxon>eudicotyledons</taxon>
        <taxon>Gunneridae</taxon>
        <taxon>Pentapetalae</taxon>
        <taxon>rosids</taxon>
        <taxon>fabids</taxon>
        <taxon>Fabales</taxon>
        <taxon>Fabaceae</taxon>
        <taxon>Papilionoideae</taxon>
        <taxon>50 kb inversion clade</taxon>
        <taxon>NPAAA clade</taxon>
        <taxon>Hologalegina</taxon>
        <taxon>robinioid clade</taxon>
        <taxon>Loteae</taxon>
        <taxon>Lotus</taxon>
    </lineage>
</organism>
<name>I3SL81_LOTJA</name>
<reference evidence="1" key="1">
    <citation type="submission" date="2012-05" db="EMBL/GenBank/DDBJ databases">
        <authorList>
            <person name="Krishnakumar V."/>
            <person name="Cheung F."/>
            <person name="Xiao Y."/>
            <person name="Chan A."/>
            <person name="Moskal W.A."/>
            <person name="Town C.D."/>
        </authorList>
    </citation>
    <scope>NUCLEOTIDE SEQUENCE</scope>
</reference>
<proteinExistence type="evidence at transcript level"/>
<evidence type="ECO:0000313" key="1">
    <source>
        <dbReference type="EMBL" id="AFK41023.1"/>
    </source>
</evidence>